<sequence>MSETQWIRSSYSDKQGGNCVEWAPGLVPDVGVVPVRDSKDTGLAALAFTPAAWTAFVDGVKRAGR</sequence>
<evidence type="ECO:0000313" key="3">
    <source>
        <dbReference type="Proteomes" id="UP000252914"/>
    </source>
</evidence>
<gene>
    <name evidence="2" type="ORF">DTL70_07230</name>
</gene>
<evidence type="ECO:0000313" key="2">
    <source>
        <dbReference type="EMBL" id="RCG26370.1"/>
    </source>
</evidence>
<reference evidence="2 3" key="1">
    <citation type="submission" date="2018-06" db="EMBL/GenBank/DDBJ databases">
        <title>Streptomyces reniochalinae sp. nov. and Streptomyces diacarnus sp. nov. from marine sponges.</title>
        <authorList>
            <person name="Li L."/>
        </authorList>
    </citation>
    <scope>NUCLEOTIDE SEQUENCE [LARGE SCALE GENOMIC DNA]</scope>
    <source>
        <strain evidence="2 3">LHW51701</strain>
    </source>
</reference>
<dbReference type="AlphaFoldDB" id="A0A367F9W7"/>
<dbReference type="InterPro" id="IPR007278">
    <property type="entry name" value="DUF397"/>
</dbReference>
<protein>
    <submittedName>
        <fullName evidence="2">DUF397 domain-containing protein</fullName>
    </submittedName>
</protein>
<proteinExistence type="predicted"/>
<dbReference type="Proteomes" id="UP000252914">
    <property type="component" value="Unassembled WGS sequence"/>
</dbReference>
<feature type="domain" description="DUF397" evidence="1">
    <location>
        <begin position="5"/>
        <end position="61"/>
    </location>
</feature>
<dbReference type="EMBL" id="QOIN01000034">
    <property type="protein sequence ID" value="RCG26370.1"/>
    <property type="molecule type" value="Genomic_DNA"/>
</dbReference>
<dbReference type="Pfam" id="PF04149">
    <property type="entry name" value="DUF397"/>
    <property type="match status" value="1"/>
</dbReference>
<keyword evidence="3" id="KW-1185">Reference proteome</keyword>
<organism evidence="2 3">
    <name type="scientific">Streptomyces diacarni</name>
    <dbReference type="NCBI Taxonomy" id="2800381"/>
    <lineage>
        <taxon>Bacteria</taxon>
        <taxon>Bacillati</taxon>
        <taxon>Actinomycetota</taxon>
        <taxon>Actinomycetes</taxon>
        <taxon>Kitasatosporales</taxon>
        <taxon>Streptomycetaceae</taxon>
        <taxon>Streptomyces</taxon>
    </lineage>
</organism>
<dbReference type="RefSeq" id="WP_114021020.1">
    <property type="nucleotide sequence ID" value="NZ_QOIN01000034.1"/>
</dbReference>
<accession>A0A367F9W7</accession>
<name>A0A367F9W7_9ACTN</name>
<evidence type="ECO:0000259" key="1">
    <source>
        <dbReference type="Pfam" id="PF04149"/>
    </source>
</evidence>
<comment type="caution">
    <text evidence="2">The sequence shown here is derived from an EMBL/GenBank/DDBJ whole genome shotgun (WGS) entry which is preliminary data.</text>
</comment>